<proteinExistence type="predicted"/>
<dbReference type="EMBL" id="CSBK01002865">
    <property type="protein sequence ID" value="CPA32209.1"/>
    <property type="molecule type" value="Genomic_DNA"/>
</dbReference>
<evidence type="ECO:0000313" key="1">
    <source>
        <dbReference type="EMBL" id="CPA32209.1"/>
    </source>
</evidence>
<name>A0A916P9J7_MYCTX</name>
<dbReference type="AlphaFoldDB" id="A0A916P9J7"/>
<dbReference type="Proteomes" id="UP000039021">
    <property type="component" value="Unassembled WGS sequence"/>
</dbReference>
<sequence>MRASITALAKNGRKVRFTPSRSANAALARARSPTILVMSTSWVCVSCAVACKDSRVLLAVI</sequence>
<comment type="caution">
    <text evidence="1">The sequence shown here is derived from an EMBL/GenBank/DDBJ whole genome shotgun (WGS) entry which is preliminary data.</text>
</comment>
<accession>A0A916P9J7</accession>
<reference evidence="2" key="1">
    <citation type="submission" date="2015-03" db="EMBL/GenBank/DDBJ databases">
        <authorList>
            <consortium name="Pathogen Informatics"/>
        </authorList>
    </citation>
    <scope>NUCLEOTIDE SEQUENCE [LARGE SCALE GENOMIC DNA]</scope>
    <source>
        <strain evidence="2">N09902308</strain>
    </source>
</reference>
<protein>
    <submittedName>
        <fullName evidence="1">Uncharacterized protein</fullName>
    </submittedName>
</protein>
<organism evidence="1 2">
    <name type="scientific">Mycobacterium tuberculosis</name>
    <dbReference type="NCBI Taxonomy" id="1773"/>
    <lineage>
        <taxon>Bacteria</taxon>
        <taxon>Bacillati</taxon>
        <taxon>Actinomycetota</taxon>
        <taxon>Actinomycetes</taxon>
        <taxon>Mycobacteriales</taxon>
        <taxon>Mycobacteriaceae</taxon>
        <taxon>Mycobacterium</taxon>
        <taxon>Mycobacterium tuberculosis complex</taxon>
    </lineage>
</organism>
<evidence type="ECO:0000313" key="2">
    <source>
        <dbReference type="Proteomes" id="UP000039021"/>
    </source>
</evidence>
<gene>
    <name evidence="1" type="ORF">ERS007739_04518</name>
</gene>